<evidence type="ECO:0000256" key="1">
    <source>
        <dbReference type="ARBA" id="ARBA00004127"/>
    </source>
</evidence>
<dbReference type="GO" id="GO:0004222">
    <property type="term" value="F:metalloendopeptidase activity"/>
    <property type="evidence" value="ECO:0007669"/>
    <property type="project" value="InterPro"/>
</dbReference>
<dbReference type="SUPFAM" id="SSF50156">
    <property type="entry name" value="PDZ domain-like"/>
    <property type="match status" value="1"/>
</dbReference>
<dbReference type="GO" id="GO:0012505">
    <property type="term" value="C:endomembrane system"/>
    <property type="evidence" value="ECO:0007669"/>
    <property type="project" value="UniProtKB-SubCell"/>
</dbReference>
<organism evidence="7 8">
    <name type="scientific">Aeropyrum pernix (strain ATCC 700893 / DSM 11879 / JCM 9820 / NBRC 100138 / K1)</name>
    <dbReference type="NCBI Taxonomy" id="272557"/>
    <lineage>
        <taxon>Archaea</taxon>
        <taxon>Thermoproteota</taxon>
        <taxon>Thermoprotei</taxon>
        <taxon>Desulfurococcales</taxon>
        <taxon>Desulfurococcaceae</taxon>
        <taxon>Aeropyrum</taxon>
    </lineage>
</organism>
<evidence type="ECO:0000259" key="6">
    <source>
        <dbReference type="SMART" id="SM00228"/>
    </source>
</evidence>
<dbReference type="PANTHER" id="PTHR13325:SF3">
    <property type="entry name" value="MEMBRANE-BOUND TRANSCRIPTION FACTOR SITE-2 PROTEASE"/>
    <property type="match status" value="1"/>
</dbReference>
<dbReference type="GO" id="GO:0016020">
    <property type="term" value="C:membrane"/>
    <property type="evidence" value="ECO:0007669"/>
    <property type="project" value="InterPro"/>
</dbReference>
<dbReference type="PIR" id="G72777">
    <property type="entry name" value="G72777"/>
</dbReference>
<keyword evidence="8" id="KW-1185">Reference proteome</keyword>
<evidence type="ECO:0000256" key="3">
    <source>
        <dbReference type="ARBA" id="ARBA00022989"/>
    </source>
</evidence>
<evidence type="ECO:0000256" key="2">
    <source>
        <dbReference type="ARBA" id="ARBA00022692"/>
    </source>
</evidence>
<keyword evidence="3 5" id="KW-1133">Transmembrane helix</keyword>
<dbReference type="Pfam" id="PF02163">
    <property type="entry name" value="Peptidase_M50"/>
    <property type="match status" value="1"/>
</dbReference>
<feature type="transmembrane region" description="Helical" evidence="5">
    <location>
        <begin position="180"/>
        <end position="200"/>
    </location>
</feature>
<dbReference type="PANTHER" id="PTHR13325">
    <property type="entry name" value="PROTEASE M50 MEMBRANE-BOUND TRANSCRIPTION FACTOR SITE 2 PROTEASE"/>
    <property type="match status" value="1"/>
</dbReference>
<evidence type="ECO:0000313" key="8">
    <source>
        <dbReference type="Proteomes" id="UP000002518"/>
    </source>
</evidence>
<dbReference type="PRINTS" id="PR01000">
    <property type="entry name" value="SREBPS2PTASE"/>
</dbReference>
<dbReference type="InterPro" id="IPR001478">
    <property type="entry name" value="PDZ"/>
</dbReference>
<evidence type="ECO:0000256" key="5">
    <source>
        <dbReference type="SAM" id="Phobius"/>
    </source>
</evidence>
<dbReference type="STRING" id="272557.APE_0209.1"/>
<protein>
    <submittedName>
        <fullName evidence="7">Probable peptidase</fullName>
    </submittedName>
</protein>
<dbReference type="InterPro" id="IPR008915">
    <property type="entry name" value="Peptidase_M50"/>
</dbReference>
<gene>
    <name evidence="7" type="ordered locus">APE_0209.1</name>
</gene>
<dbReference type="AlphaFoldDB" id="Q9YFP0"/>
<dbReference type="KEGG" id="ape:APE_0209.1"/>
<dbReference type="eggNOG" id="arCOG04064">
    <property type="taxonomic scope" value="Archaea"/>
</dbReference>
<dbReference type="Gene3D" id="2.30.42.10">
    <property type="match status" value="1"/>
</dbReference>
<dbReference type="EnsemblBacteria" id="BAA79121">
    <property type="protein sequence ID" value="BAA79121"/>
    <property type="gene ID" value="APE_0209.1"/>
</dbReference>
<evidence type="ECO:0000313" key="7">
    <source>
        <dbReference type="EMBL" id="BAA79121.2"/>
    </source>
</evidence>
<dbReference type="InterPro" id="IPR001193">
    <property type="entry name" value="MBTPS2"/>
</dbReference>
<feature type="domain" description="PDZ" evidence="6">
    <location>
        <begin position="194"/>
        <end position="270"/>
    </location>
</feature>
<dbReference type="GO" id="GO:0031293">
    <property type="term" value="P:membrane protein intracellular domain proteolysis"/>
    <property type="evidence" value="ECO:0007669"/>
    <property type="project" value="TreeGrafter"/>
</dbReference>
<dbReference type="Pfam" id="PF17820">
    <property type="entry name" value="PDZ_6"/>
    <property type="match status" value="1"/>
</dbReference>
<feature type="transmembrane region" description="Helical" evidence="5">
    <location>
        <begin position="6"/>
        <end position="23"/>
    </location>
</feature>
<keyword evidence="4 5" id="KW-0472">Membrane</keyword>
<dbReference type="InterPro" id="IPR041489">
    <property type="entry name" value="PDZ_6"/>
</dbReference>
<evidence type="ECO:0000256" key="4">
    <source>
        <dbReference type="ARBA" id="ARBA00023136"/>
    </source>
</evidence>
<dbReference type="GO" id="GO:0005737">
    <property type="term" value="C:cytoplasm"/>
    <property type="evidence" value="ECO:0007669"/>
    <property type="project" value="TreeGrafter"/>
</dbReference>
<dbReference type="EMBL" id="BA000002">
    <property type="protein sequence ID" value="BAA79121.2"/>
    <property type="molecule type" value="Genomic_DNA"/>
</dbReference>
<dbReference type="InterPro" id="IPR036034">
    <property type="entry name" value="PDZ_sf"/>
</dbReference>
<sequence length="380" mass="39420">MAGIEIAVAAGIALAWIALYLIYGRGRREGRVSILPFGIIVRIGVTGEPLGEGRLRGVLRLYGYLAIAVMMAALALFYYLALQAAKAKFLVPPGEGGEAAGGFIPLIPGVTIPWEDLVYVAVALGVGVVAHELGHAVVAVAEGIRVKNAGIAILLFIPAAFVELDEEQLMKARLVSRLKVFSAGVTANILIALLTLLIAMTAPVAEPSGVKILGVEEGSPADAAGLGPGMVIVEVNGEPVKSLEDLRRIFEKIGVTDPASNVEFTVRVKKEGGELLDLKVVKEAGRSTIGVRVAEFYDSPLATIMNALFLLNLGVALVNAAPLLLPLPGAAIMSDGGHVAVHVGERLLGPSGRLLGAGLGVATLILVLGLVTIEPIDLTP</sequence>
<reference evidence="7 8" key="1">
    <citation type="journal article" date="1999" name="DNA Res.">
        <title>Complete genome sequence of an aerobic hyper-thermophilic crenarchaeon, Aeropyrum pernix K1.</title>
        <authorList>
            <person name="Kawarabayasi Y."/>
            <person name="Hino Y."/>
            <person name="Horikawa H."/>
            <person name="Yamazaki S."/>
            <person name="Haikawa Y."/>
            <person name="Jin-no K."/>
            <person name="Takahashi M."/>
            <person name="Sekine M."/>
            <person name="Baba S."/>
            <person name="Ankai A."/>
            <person name="Kosugi H."/>
            <person name="Hosoyama A."/>
            <person name="Fukui S."/>
            <person name="Nagai Y."/>
            <person name="Nishijima K."/>
            <person name="Nakazawa H."/>
            <person name="Takamiya M."/>
            <person name="Masuda S."/>
            <person name="Funahashi T."/>
            <person name="Tanaka T."/>
            <person name="Kudoh Y."/>
            <person name="Yamazaki J."/>
            <person name="Kushida N."/>
            <person name="Oguchi A."/>
            <person name="Aoki K."/>
            <person name="Kubota K."/>
            <person name="Nakamura Y."/>
            <person name="Nomura N."/>
            <person name="Sako Y."/>
            <person name="Kikuchi H."/>
        </authorList>
    </citation>
    <scope>NUCLEOTIDE SEQUENCE [LARGE SCALE GENOMIC DNA]</scope>
    <source>
        <strain evidence="8">ATCC 700893 / DSM 11879 / JCM 9820 / NBRC 100138 / K1</strain>
    </source>
</reference>
<feature type="transmembrane region" description="Helical" evidence="5">
    <location>
        <begin position="304"/>
        <end position="325"/>
    </location>
</feature>
<proteinExistence type="predicted"/>
<accession>Q9YFP0</accession>
<dbReference type="Proteomes" id="UP000002518">
    <property type="component" value="Chromosome"/>
</dbReference>
<comment type="subcellular location">
    <subcellularLocation>
        <location evidence="1">Endomembrane system</location>
        <topology evidence="1">Multi-pass membrane protein</topology>
    </subcellularLocation>
</comment>
<name>Q9YFP0_AERPE</name>
<feature type="transmembrane region" description="Helical" evidence="5">
    <location>
        <begin position="354"/>
        <end position="373"/>
    </location>
</feature>
<feature type="transmembrane region" description="Helical" evidence="5">
    <location>
        <begin position="117"/>
        <end position="141"/>
    </location>
</feature>
<feature type="transmembrane region" description="Helical" evidence="5">
    <location>
        <begin position="61"/>
        <end position="81"/>
    </location>
</feature>
<dbReference type="SMART" id="SM00228">
    <property type="entry name" value="PDZ"/>
    <property type="match status" value="1"/>
</dbReference>
<keyword evidence="2 5" id="KW-0812">Transmembrane</keyword>